<dbReference type="GeneID" id="25904069"/>
<dbReference type="STRING" id="667725.A0A0L0G5I7"/>
<evidence type="ECO:0008006" key="9">
    <source>
        <dbReference type="Google" id="ProtNLM"/>
    </source>
</evidence>
<dbReference type="RefSeq" id="XP_014158106.1">
    <property type="nucleotide sequence ID" value="XM_014302631.1"/>
</dbReference>
<keyword evidence="4 6" id="KW-1133">Transmembrane helix</keyword>
<keyword evidence="8" id="KW-1185">Reference proteome</keyword>
<dbReference type="OrthoDB" id="3648309at2759"/>
<dbReference type="EMBL" id="KQ241780">
    <property type="protein sequence ID" value="KNC84204.1"/>
    <property type="molecule type" value="Genomic_DNA"/>
</dbReference>
<evidence type="ECO:0000256" key="5">
    <source>
        <dbReference type="ARBA" id="ARBA00023136"/>
    </source>
</evidence>
<dbReference type="PANTHER" id="PTHR30178:SF3">
    <property type="entry name" value="SUCCINATE-ACETATE_PROTON SYMPORTER SATP"/>
    <property type="match status" value="1"/>
</dbReference>
<dbReference type="Pfam" id="PF01184">
    <property type="entry name" value="Gpr1_Fun34_YaaH"/>
    <property type="match status" value="1"/>
</dbReference>
<dbReference type="GO" id="GO:0071422">
    <property type="term" value="P:succinate transmembrane transport"/>
    <property type="evidence" value="ECO:0007669"/>
    <property type="project" value="TreeGrafter"/>
</dbReference>
<evidence type="ECO:0000256" key="3">
    <source>
        <dbReference type="ARBA" id="ARBA00022692"/>
    </source>
</evidence>
<dbReference type="AlphaFoldDB" id="A0A0L0G5I7"/>
<keyword evidence="3 6" id="KW-0812">Transmembrane</keyword>
<organism evidence="7 8">
    <name type="scientific">Sphaeroforma arctica JP610</name>
    <dbReference type="NCBI Taxonomy" id="667725"/>
    <lineage>
        <taxon>Eukaryota</taxon>
        <taxon>Ichthyosporea</taxon>
        <taxon>Ichthyophonida</taxon>
        <taxon>Sphaeroforma</taxon>
    </lineage>
</organism>
<evidence type="ECO:0000256" key="4">
    <source>
        <dbReference type="ARBA" id="ARBA00022989"/>
    </source>
</evidence>
<feature type="transmembrane region" description="Helical" evidence="6">
    <location>
        <begin position="191"/>
        <end position="217"/>
    </location>
</feature>
<evidence type="ECO:0000256" key="2">
    <source>
        <dbReference type="ARBA" id="ARBA00005587"/>
    </source>
</evidence>
<feature type="transmembrane region" description="Helical" evidence="6">
    <location>
        <begin position="99"/>
        <end position="118"/>
    </location>
</feature>
<comment type="subcellular location">
    <subcellularLocation>
        <location evidence="1">Membrane</location>
        <topology evidence="1">Multi-pass membrane protein</topology>
    </subcellularLocation>
</comment>
<dbReference type="Proteomes" id="UP000054560">
    <property type="component" value="Unassembled WGS sequence"/>
</dbReference>
<accession>A0A0L0G5I7</accession>
<dbReference type="eggNOG" id="ENOG502QUJS">
    <property type="taxonomic scope" value="Eukaryota"/>
</dbReference>
<feature type="transmembrane region" description="Helical" evidence="6">
    <location>
        <begin position="45"/>
        <end position="65"/>
    </location>
</feature>
<sequence length="249" mass="26991">MRPVSQELNTGFESEDAIGVIPRQSTLRPIDAKYRAFRYPPNAEGLGLCAFGMTTIILSFVNLGVAEDESLGLAASFAVFHGGLAQLIAGLFELHLHRFLSGTAFVTYGVFWLSWGLYELLLATNAIPAPSPPVPTAKCVWFCVWGVFTALLSFTTFYAPKTTRAIQSVLCTLAMVFFFLAGGVYSDVVQVIGGALGVLCGSLAVYTGFAELLLLITRGEEILPLFRVEKNSDSEPHRASRLEALQRSA</sequence>
<evidence type="ECO:0000313" key="7">
    <source>
        <dbReference type="EMBL" id="KNC84204.1"/>
    </source>
</evidence>
<dbReference type="InterPro" id="IPR000791">
    <property type="entry name" value="Gpr1/Fun34/SatP-like"/>
</dbReference>
<protein>
    <recommendedName>
        <fullName evidence="9">GPR1/FUN34/yaaH family protein</fullName>
    </recommendedName>
</protein>
<evidence type="ECO:0000256" key="6">
    <source>
        <dbReference type="SAM" id="Phobius"/>
    </source>
</evidence>
<keyword evidence="5 6" id="KW-0472">Membrane</keyword>
<name>A0A0L0G5I7_9EUKA</name>
<dbReference type="PANTHER" id="PTHR30178">
    <property type="entry name" value="INNER MEMBRANE PROTEIN YAAH"/>
    <property type="match status" value="1"/>
</dbReference>
<gene>
    <name evidence="7" type="ORF">SARC_03565</name>
</gene>
<reference evidence="7 8" key="1">
    <citation type="submission" date="2011-02" db="EMBL/GenBank/DDBJ databases">
        <title>The Genome Sequence of Sphaeroforma arctica JP610.</title>
        <authorList>
            <consortium name="The Broad Institute Genome Sequencing Platform"/>
            <person name="Russ C."/>
            <person name="Cuomo C."/>
            <person name="Young S.K."/>
            <person name="Zeng Q."/>
            <person name="Gargeya S."/>
            <person name="Alvarado L."/>
            <person name="Berlin A."/>
            <person name="Chapman S.B."/>
            <person name="Chen Z."/>
            <person name="Freedman E."/>
            <person name="Gellesch M."/>
            <person name="Goldberg J."/>
            <person name="Griggs A."/>
            <person name="Gujja S."/>
            <person name="Heilman E."/>
            <person name="Heiman D."/>
            <person name="Howarth C."/>
            <person name="Mehta T."/>
            <person name="Neiman D."/>
            <person name="Pearson M."/>
            <person name="Roberts A."/>
            <person name="Saif S."/>
            <person name="Shea T."/>
            <person name="Shenoy N."/>
            <person name="Sisk P."/>
            <person name="Stolte C."/>
            <person name="Sykes S."/>
            <person name="White J."/>
            <person name="Yandava C."/>
            <person name="Burger G."/>
            <person name="Gray M.W."/>
            <person name="Holland P.W.H."/>
            <person name="King N."/>
            <person name="Lang F.B.F."/>
            <person name="Roger A.J."/>
            <person name="Ruiz-Trillo I."/>
            <person name="Haas B."/>
            <person name="Nusbaum C."/>
            <person name="Birren B."/>
        </authorList>
    </citation>
    <scope>NUCLEOTIDE SEQUENCE [LARGE SCALE GENOMIC DNA]</scope>
    <source>
        <strain evidence="7 8">JP610</strain>
    </source>
</reference>
<proteinExistence type="inferred from homology"/>
<comment type="similarity">
    <text evidence="2">Belongs to the acetate uptake transporter (AceTr) (TC 2.A.96) family.</text>
</comment>
<evidence type="ECO:0000256" key="1">
    <source>
        <dbReference type="ARBA" id="ARBA00004141"/>
    </source>
</evidence>
<dbReference type="InterPro" id="IPR047623">
    <property type="entry name" value="SatP"/>
</dbReference>
<feature type="transmembrane region" description="Helical" evidence="6">
    <location>
        <begin position="138"/>
        <end position="158"/>
    </location>
</feature>
<dbReference type="GO" id="GO:0005886">
    <property type="term" value="C:plasma membrane"/>
    <property type="evidence" value="ECO:0007669"/>
    <property type="project" value="TreeGrafter"/>
</dbReference>
<feature type="transmembrane region" description="Helical" evidence="6">
    <location>
        <begin position="71"/>
        <end position="92"/>
    </location>
</feature>
<evidence type="ECO:0000313" key="8">
    <source>
        <dbReference type="Proteomes" id="UP000054560"/>
    </source>
</evidence>
<dbReference type="GO" id="GO:0015360">
    <property type="term" value="F:acetate:proton symporter activity"/>
    <property type="evidence" value="ECO:0007669"/>
    <property type="project" value="TreeGrafter"/>
</dbReference>
<dbReference type="NCBIfam" id="NF038013">
    <property type="entry name" value="AceTr_1"/>
    <property type="match status" value="1"/>
</dbReference>
<feature type="transmembrane region" description="Helical" evidence="6">
    <location>
        <begin position="165"/>
        <end position="185"/>
    </location>
</feature>